<dbReference type="EMBL" id="CP054020">
    <property type="protein sequence ID" value="QKI88574.1"/>
    <property type="molecule type" value="Genomic_DNA"/>
</dbReference>
<dbReference type="CDD" id="cd06259">
    <property type="entry name" value="YdcF-like"/>
    <property type="match status" value="1"/>
</dbReference>
<keyword evidence="4" id="KW-1185">Reference proteome</keyword>
<dbReference type="InterPro" id="IPR051599">
    <property type="entry name" value="Cell_Envelope_Assoc"/>
</dbReference>
<dbReference type="GO" id="GO:0000270">
    <property type="term" value="P:peptidoglycan metabolic process"/>
    <property type="evidence" value="ECO:0007669"/>
    <property type="project" value="TreeGrafter"/>
</dbReference>
<keyword evidence="1" id="KW-0472">Membrane</keyword>
<evidence type="ECO:0000313" key="3">
    <source>
        <dbReference type="EMBL" id="QKI88574.1"/>
    </source>
</evidence>
<dbReference type="InterPro" id="IPR014729">
    <property type="entry name" value="Rossmann-like_a/b/a_fold"/>
</dbReference>
<feature type="domain" description="DUF218" evidence="2">
    <location>
        <begin position="83"/>
        <end position="249"/>
    </location>
</feature>
<evidence type="ECO:0000259" key="2">
    <source>
        <dbReference type="Pfam" id="PF02698"/>
    </source>
</evidence>
<gene>
    <name evidence="3" type="ORF">HQN79_02795</name>
</gene>
<dbReference type="KEGG" id="txa:HQN79_02795"/>
<protein>
    <submittedName>
        <fullName evidence="3">YdcF family protein</fullName>
    </submittedName>
</protein>
<name>A0A7D4NKS9_9GAMM</name>
<feature type="transmembrane region" description="Helical" evidence="1">
    <location>
        <begin position="44"/>
        <end position="61"/>
    </location>
</feature>
<evidence type="ECO:0000256" key="1">
    <source>
        <dbReference type="SAM" id="Phobius"/>
    </source>
</evidence>
<organism evidence="3 4">
    <name type="scientific">Thiomicrorhabdus xiamenensis</name>
    <dbReference type="NCBI Taxonomy" id="2739063"/>
    <lineage>
        <taxon>Bacteria</taxon>
        <taxon>Pseudomonadati</taxon>
        <taxon>Pseudomonadota</taxon>
        <taxon>Gammaproteobacteria</taxon>
        <taxon>Thiotrichales</taxon>
        <taxon>Piscirickettsiaceae</taxon>
        <taxon>Thiomicrorhabdus</taxon>
    </lineage>
</organism>
<dbReference type="PANTHER" id="PTHR30336:SF4">
    <property type="entry name" value="ENVELOPE BIOGENESIS FACTOR ELYC"/>
    <property type="match status" value="1"/>
</dbReference>
<keyword evidence="1" id="KW-0812">Transmembrane</keyword>
<dbReference type="Gene3D" id="3.40.50.620">
    <property type="entry name" value="HUPs"/>
    <property type="match status" value="1"/>
</dbReference>
<dbReference type="Proteomes" id="UP000504724">
    <property type="component" value="Chromosome"/>
</dbReference>
<evidence type="ECO:0000313" key="4">
    <source>
        <dbReference type="Proteomes" id="UP000504724"/>
    </source>
</evidence>
<dbReference type="GO" id="GO:0005886">
    <property type="term" value="C:plasma membrane"/>
    <property type="evidence" value="ECO:0007669"/>
    <property type="project" value="TreeGrafter"/>
</dbReference>
<reference evidence="3 4" key="1">
    <citation type="submission" date="2020-05" db="EMBL/GenBank/DDBJ databases">
        <title>Thiomicrorhabdus sediminis sp.nov. and Thiomicrorhabdus xiamenensis sp.nov., novel sulfur-oxidizing bacteria isolated from coastal sediment.</title>
        <authorList>
            <person name="Liu X."/>
        </authorList>
    </citation>
    <scope>NUCLEOTIDE SEQUENCE [LARGE SCALE GENOMIC DNA]</scope>
    <source>
        <strain evidence="3 4">G2</strain>
    </source>
</reference>
<dbReference type="AlphaFoldDB" id="A0A7D4NKS9"/>
<proteinExistence type="predicted"/>
<sequence length="299" mass="34347">MDNLFFMFSKIAWAFLSPSNLLILILTLGVFFLAINRIATAKKLLIPTALFFFSLMIYPISDYLIEPLENRFHKPENLPDNIDGIIVLGGGEDLKRSDSWQVAELGQGADRFIAASELSILYPDAPIFFSGGSSSIRDKKTQTVSRLAPKIFQQMGVDLKRIRFDEKARNTYENFKNLKPMLPKENGNYLLITSAFHMPRSVGIARKQQIAVIPYPVDYRSNSAENRYFDIDFYDRLKALEPAWKEWIGLTAYYWTDKTSSWFPKPLAHDLTLDIHPQNREQFREFARETDKGSGKPLS</sequence>
<dbReference type="InterPro" id="IPR003848">
    <property type="entry name" value="DUF218"/>
</dbReference>
<dbReference type="GO" id="GO:0043164">
    <property type="term" value="P:Gram-negative-bacterium-type cell wall biogenesis"/>
    <property type="evidence" value="ECO:0007669"/>
    <property type="project" value="TreeGrafter"/>
</dbReference>
<accession>A0A7D4NKS9</accession>
<dbReference type="PANTHER" id="PTHR30336">
    <property type="entry name" value="INNER MEMBRANE PROTEIN, PROBABLE PERMEASE"/>
    <property type="match status" value="1"/>
</dbReference>
<feature type="transmembrane region" description="Helical" evidence="1">
    <location>
        <begin position="12"/>
        <end position="35"/>
    </location>
</feature>
<keyword evidence="1" id="KW-1133">Transmembrane helix</keyword>
<dbReference type="Pfam" id="PF02698">
    <property type="entry name" value="DUF218"/>
    <property type="match status" value="1"/>
</dbReference>
<dbReference type="RefSeq" id="WP_173284172.1">
    <property type="nucleotide sequence ID" value="NZ_CP054020.1"/>
</dbReference>